<dbReference type="GO" id="GO:0042597">
    <property type="term" value="C:periplasmic space"/>
    <property type="evidence" value="ECO:0007669"/>
    <property type="project" value="UniProtKB-SubCell"/>
</dbReference>
<dbReference type="OrthoDB" id="8871943at2"/>
<accession>A0A4R7C9V7</accession>
<comment type="caution">
    <text evidence="10">The sequence shown here is derived from an EMBL/GenBank/DDBJ whole genome shotgun (WGS) entry which is preliminary data.</text>
</comment>
<name>A0A4R7C9V7_9HYPH</name>
<dbReference type="Pfam" id="PF13416">
    <property type="entry name" value="SBP_bac_8"/>
    <property type="match status" value="1"/>
</dbReference>
<keyword evidence="6" id="KW-0472">Membrane</keyword>
<protein>
    <submittedName>
        <fullName evidence="10">Carbohydrate ABC transporter substrate-binding protein (CUT1 family)</fullName>
    </submittedName>
</protein>
<dbReference type="Proteomes" id="UP000295122">
    <property type="component" value="Unassembled WGS sequence"/>
</dbReference>
<evidence type="ECO:0000256" key="2">
    <source>
        <dbReference type="ARBA" id="ARBA00008520"/>
    </source>
</evidence>
<keyword evidence="11" id="KW-1185">Reference proteome</keyword>
<keyword evidence="4 9" id="KW-0732">Signal</keyword>
<dbReference type="PANTHER" id="PTHR43649:SF33">
    <property type="entry name" value="POLYGALACTURONAN_RHAMNOGALACTURONAN-BINDING PROTEIN YTCQ"/>
    <property type="match status" value="1"/>
</dbReference>
<gene>
    <name evidence="10" type="ORF">EV668_1421</name>
</gene>
<dbReference type="SUPFAM" id="SSF53850">
    <property type="entry name" value="Periplasmic binding protein-like II"/>
    <property type="match status" value="1"/>
</dbReference>
<evidence type="ECO:0000256" key="7">
    <source>
        <dbReference type="ARBA" id="ARBA00023139"/>
    </source>
</evidence>
<evidence type="ECO:0000256" key="8">
    <source>
        <dbReference type="ARBA" id="ARBA00023288"/>
    </source>
</evidence>
<dbReference type="PANTHER" id="PTHR43649">
    <property type="entry name" value="ARABINOSE-BINDING PROTEIN-RELATED"/>
    <property type="match status" value="1"/>
</dbReference>
<dbReference type="Gene3D" id="3.40.190.10">
    <property type="entry name" value="Periplasmic binding protein-like II"/>
    <property type="match status" value="1"/>
</dbReference>
<keyword evidence="3" id="KW-1003">Cell membrane</keyword>
<dbReference type="InterPro" id="IPR006059">
    <property type="entry name" value="SBP"/>
</dbReference>
<evidence type="ECO:0000256" key="9">
    <source>
        <dbReference type="SAM" id="SignalP"/>
    </source>
</evidence>
<evidence type="ECO:0000256" key="5">
    <source>
        <dbReference type="ARBA" id="ARBA00022764"/>
    </source>
</evidence>
<sequence length="457" mass="51425">MARLVVAALAAGSLFASVLPAFAQQSITVWFSKGFYRSEDEALWAAIKKFETKTGIKVELSQYAIQDMIPKTVAALDSGAPPDVGYADTYNNQAAGKWASEGKLEDLTDILKPMMSRFAPSTVEHTFLSNEQTKKKAYYGFPMKQQSLHVQIWGDMLERAGFKPSDIPKDWKGYWSFWCEKVQPAYRKASGTRAYGIGAPMGVESTDSFQSFYAFLDAYDAKLVDSEGKLLVDDPKTRQGVVNALRDYTEVYTKGCTPPSSTTWKDPDNNVAFHNRTTVMTHNFTISIAAKWYEDSVNPSLTQEQRDAAKKAYEETIITASFPNRPDGKPMTYRADVKHGVVFAQAKNKAGAKEFVKFIMEEENLRPYIEGALGRWFPVTKESQESPFWQADKHRKAVYNQFKSGTEPFDYVKNFKFTILNNENVFAKAMNRVVSEKVPVEKAADEMLARIKQVAGQ</sequence>
<evidence type="ECO:0000256" key="3">
    <source>
        <dbReference type="ARBA" id="ARBA00022475"/>
    </source>
</evidence>
<dbReference type="AlphaFoldDB" id="A0A4R7C9V7"/>
<keyword evidence="7" id="KW-0564">Palmitate</keyword>
<dbReference type="RefSeq" id="WP_133769069.1">
    <property type="nucleotide sequence ID" value="NZ_SNZR01000011.1"/>
</dbReference>
<evidence type="ECO:0000313" key="11">
    <source>
        <dbReference type="Proteomes" id="UP000295122"/>
    </source>
</evidence>
<evidence type="ECO:0000256" key="1">
    <source>
        <dbReference type="ARBA" id="ARBA00004418"/>
    </source>
</evidence>
<evidence type="ECO:0000256" key="4">
    <source>
        <dbReference type="ARBA" id="ARBA00022729"/>
    </source>
</evidence>
<feature type="signal peptide" evidence="9">
    <location>
        <begin position="1"/>
        <end position="23"/>
    </location>
</feature>
<dbReference type="EMBL" id="SNZR01000011">
    <property type="protein sequence ID" value="TDR94145.1"/>
    <property type="molecule type" value="Genomic_DNA"/>
</dbReference>
<comment type="subcellular location">
    <subcellularLocation>
        <location evidence="1">Periplasm</location>
    </subcellularLocation>
</comment>
<evidence type="ECO:0000256" key="6">
    <source>
        <dbReference type="ARBA" id="ARBA00023136"/>
    </source>
</evidence>
<reference evidence="10 11" key="1">
    <citation type="submission" date="2019-03" db="EMBL/GenBank/DDBJ databases">
        <title>Genomic Encyclopedia of Type Strains, Phase IV (KMG-IV): sequencing the most valuable type-strain genomes for metagenomic binning, comparative biology and taxonomic classification.</title>
        <authorList>
            <person name="Goeker M."/>
        </authorList>
    </citation>
    <scope>NUCLEOTIDE SEQUENCE [LARGE SCALE GENOMIC DNA]</scope>
    <source>
        <strain evidence="10 11">DSM 25903</strain>
    </source>
</reference>
<proteinExistence type="inferred from homology"/>
<keyword evidence="8" id="KW-0449">Lipoprotein</keyword>
<keyword evidence="5" id="KW-0574">Periplasm</keyword>
<evidence type="ECO:0000313" key="10">
    <source>
        <dbReference type="EMBL" id="TDR94145.1"/>
    </source>
</evidence>
<organism evidence="10 11">
    <name type="scientific">Enterovirga rhinocerotis</name>
    <dbReference type="NCBI Taxonomy" id="1339210"/>
    <lineage>
        <taxon>Bacteria</taxon>
        <taxon>Pseudomonadati</taxon>
        <taxon>Pseudomonadota</taxon>
        <taxon>Alphaproteobacteria</taxon>
        <taxon>Hyphomicrobiales</taxon>
        <taxon>Methylobacteriaceae</taxon>
        <taxon>Enterovirga</taxon>
    </lineage>
</organism>
<feature type="chain" id="PRO_5020791615" evidence="9">
    <location>
        <begin position="24"/>
        <end position="457"/>
    </location>
</feature>
<comment type="similarity">
    <text evidence="2">Belongs to the bacterial solute-binding protein 1 family.</text>
</comment>
<dbReference type="InterPro" id="IPR050490">
    <property type="entry name" value="Bact_solute-bd_prot1"/>
</dbReference>